<dbReference type="KEGG" id="acep:105619393"/>
<dbReference type="EnsemblMetazoa" id="XM_012200914.1">
    <property type="protein sequence ID" value="XP_012056304.1"/>
    <property type="gene ID" value="LOC105619393"/>
</dbReference>
<dbReference type="Gene3D" id="1.20.5.340">
    <property type="match status" value="1"/>
</dbReference>
<dbReference type="AlphaFoldDB" id="A0A158NFJ6"/>
<feature type="coiled-coil region" evidence="2">
    <location>
        <begin position="1"/>
        <end position="84"/>
    </location>
</feature>
<dbReference type="Pfam" id="PF00261">
    <property type="entry name" value="Tropomyosin"/>
    <property type="match status" value="1"/>
</dbReference>
<dbReference type="InParanoid" id="A0A158NFJ6"/>
<dbReference type="InterPro" id="IPR000533">
    <property type="entry name" value="Tropomyosin"/>
</dbReference>
<name>A0A158NFJ6_ATTCE</name>
<evidence type="ECO:0008006" key="5">
    <source>
        <dbReference type="Google" id="ProtNLM"/>
    </source>
</evidence>
<dbReference type="OrthoDB" id="128924at2759"/>
<reference evidence="4" key="1">
    <citation type="journal article" date="2011" name="PLoS Genet.">
        <title>The genome sequence of the leaf-cutter ant Atta cephalotes reveals insights into its obligate symbiotic lifestyle.</title>
        <authorList>
            <person name="Suen G."/>
            <person name="Teiling C."/>
            <person name="Li L."/>
            <person name="Holt C."/>
            <person name="Abouheif E."/>
            <person name="Bornberg-Bauer E."/>
            <person name="Bouffard P."/>
            <person name="Caldera E.J."/>
            <person name="Cash E."/>
            <person name="Cavanaugh A."/>
            <person name="Denas O."/>
            <person name="Elhaik E."/>
            <person name="Fave M.J."/>
            <person name="Gadau J."/>
            <person name="Gibson J.D."/>
            <person name="Graur D."/>
            <person name="Grubbs K.J."/>
            <person name="Hagen D.E."/>
            <person name="Harkins T.T."/>
            <person name="Helmkampf M."/>
            <person name="Hu H."/>
            <person name="Johnson B.R."/>
            <person name="Kim J."/>
            <person name="Marsh S.E."/>
            <person name="Moeller J.A."/>
            <person name="Munoz-Torres M.C."/>
            <person name="Murphy M.C."/>
            <person name="Naughton M.C."/>
            <person name="Nigam S."/>
            <person name="Overson R."/>
            <person name="Rajakumar R."/>
            <person name="Reese J.T."/>
            <person name="Scott J.J."/>
            <person name="Smith C.R."/>
            <person name="Tao S."/>
            <person name="Tsutsui N.D."/>
            <person name="Viljakainen L."/>
            <person name="Wissler L."/>
            <person name="Yandell M.D."/>
            <person name="Zimmer F."/>
            <person name="Taylor J."/>
            <person name="Slater S.C."/>
            <person name="Clifton S.W."/>
            <person name="Warren W.C."/>
            <person name="Elsik C.G."/>
            <person name="Smith C.D."/>
            <person name="Weinstock G.M."/>
            <person name="Gerardo N.M."/>
            <person name="Currie C.R."/>
        </authorList>
    </citation>
    <scope>NUCLEOTIDE SEQUENCE [LARGE SCALE GENOMIC DNA]</scope>
</reference>
<protein>
    <recommendedName>
        <fullName evidence="5">Tropomyosin</fullName>
    </recommendedName>
</protein>
<evidence type="ECO:0000256" key="2">
    <source>
        <dbReference type="SAM" id="Coils"/>
    </source>
</evidence>
<sequence length="96" mass="10972">MDVIKKKMQAMKLEKDNAMDKADTCEGQAKEANLRADKVLEEVADLTKKLAQVEADLEANKQALEQANKDLEDREKSLTNIRIRFEETANVDKFNF</sequence>
<dbReference type="EMBL" id="ADTU01014531">
    <property type="status" value="NOT_ANNOTATED_CDS"/>
    <property type="molecule type" value="Genomic_DNA"/>
</dbReference>
<gene>
    <name evidence="3" type="primary">105619393</name>
</gene>
<keyword evidence="4" id="KW-1185">Reference proteome</keyword>
<reference evidence="3" key="2">
    <citation type="submission" date="2016-04" db="UniProtKB">
        <authorList>
            <consortium name="EnsemblMetazoa"/>
        </authorList>
    </citation>
    <scope>IDENTIFICATION</scope>
</reference>
<accession>A0A158NFJ6</accession>
<dbReference type="SUPFAM" id="SSF57997">
    <property type="entry name" value="Tropomyosin"/>
    <property type="match status" value="1"/>
</dbReference>
<dbReference type="eggNOG" id="KOG1003">
    <property type="taxonomic scope" value="Eukaryota"/>
</dbReference>
<dbReference type="Proteomes" id="UP000005205">
    <property type="component" value="Unassembled WGS sequence"/>
</dbReference>
<evidence type="ECO:0000256" key="1">
    <source>
        <dbReference type="ARBA" id="ARBA00023054"/>
    </source>
</evidence>
<organism evidence="3 4">
    <name type="scientific">Atta cephalotes</name>
    <name type="common">Leafcutter ant</name>
    <dbReference type="NCBI Taxonomy" id="12957"/>
    <lineage>
        <taxon>Eukaryota</taxon>
        <taxon>Metazoa</taxon>
        <taxon>Ecdysozoa</taxon>
        <taxon>Arthropoda</taxon>
        <taxon>Hexapoda</taxon>
        <taxon>Insecta</taxon>
        <taxon>Pterygota</taxon>
        <taxon>Neoptera</taxon>
        <taxon>Endopterygota</taxon>
        <taxon>Hymenoptera</taxon>
        <taxon>Apocrita</taxon>
        <taxon>Aculeata</taxon>
        <taxon>Formicoidea</taxon>
        <taxon>Formicidae</taxon>
        <taxon>Myrmicinae</taxon>
        <taxon>Atta</taxon>
    </lineage>
</organism>
<proteinExistence type="predicted"/>
<evidence type="ECO:0000313" key="3">
    <source>
        <dbReference type="EnsemblMetazoa" id="XP_012056304.1"/>
    </source>
</evidence>
<dbReference type="STRING" id="12957.A0A158NFJ6"/>
<evidence type="ECO:0000313" key="4">
    <source>
        <dbReference type="Proteomes" id="UP000005205"/>
    </source>
</evidence>
<dbReference type="FunFam" id="1.20.5.340:FF:000001">
    <property type="entry name" value="Tropomyosin alpha-1 chain isoform 2"/>
    <property type="match status" value="1"/>
</dbReference>
<keyword evidence="1 2" id="KW-0175">Coiled coil</keyword>